<keyword evidence="1" id="KW-0732">Signal</keyword>
<gene>
    <name evidence="2" type="ORF">A5810_001717</name>
</gene>
<protein>
    <submittedName>
        <fullName evidence="2">Uncharacterized protein</fullName>
    </submittedName>
</protein>
<feature type="signal peptide" evidence="1">
    <location>
        <begin position="1"/>
        <end position="26"/>
    </location>
</feature>
<evidence type="ECO:0000313" key="2">
    <source>
        <dbReference type="EMBL" id="OTN93841.1"/>
    </source>
</evidence>
<evidence type="ECO:0000256" key="1">
    <source>
        <dbReference type="SAM" id="SignalP"/>
    </source>
</evidence>
<sequence>MRKSKKSFAAMILLFGNLLPTLQTMADVVDEPETKQGQLQTET</sequence>
<reference evidence="2 3" key="1">
    <citation type="submission" date="2017-05" db="EMBL/GenBank/DDBJ databases">
        <title>The Genome Sequence of Enterococcus faecium 7H8_DIV0219.</title>
        <authorList>
            <consortium name="The Broad Institute Genomics Platform"/>
            <consortium name="The Broad Institute Genomic Center for Infectious Diseases"/>
            <person name="Earl A."/>
            <person name="Manson A."/>
            <person name="Schwartman J."/>
            <person name="Gilmore M."/>
            <person name="Abouelleil A."/>
            <person name="Cao P."/>
            <person name="Chapman S."/>
            <person name="Cusick C."/>
            <person name="Shea T."/>
            <person name="Young S."/>
            <person name="Neafsey D."/>
            <person name="Nusbaum C."/>
            <person name="Birren B."/>
        </authorList>
    </citation>
    <scope>NUCLEOTIDE SEQUENCE [LARGE SCALE GENOMIC DNA]</scope>
    <source>
        <strain evidence="2 3">7H8_DIV0219</strain>
    </source>
</reference>
<dbReference type="Proteomes" id="UP000194885">
    <property type="component" value="Unassembled WGS sequence"/>
</dbReference>
<dbReference type="AlphaFoldDB" id="A0A242BEJ9"/>
<name>A0A242BEJ9_ENTFC</name>
<comment type="caution">
    <text evidence="2">The sequence shown here is derived from an EMBL/GenBank/DDBJ whole genome shotgun (WGS) entry which is preliminary data.</text>
</comment>
<organism evidence="2 3">
    <name type="scientific">Enterococcus faecium</name>
    <name type="common">Streptococcus faecium</name>
    <dbReference type="NCBI Taxonomy" id="1352"/>
    <lineage>
        <taxon>Bacteria</taxon>
        <taxon>Bacillati</taxon>
        <taxon>Bacillota</taxon>
        <taxon>Bacilli</taxon>
        <taxon>Lactobacillales</taxon>
        <taxon>Enterococcaceae</taxon>
        <taxon>Enterococcus</taxon>
    </lineage>
</organism>
<dbReference type="EMBL" id="NGKW01000003">
    <property type="protein sequence ID" value="OTN93841.1"/>
    <property type="molecule type" value="Genomic_DNA"/>
</dbReference>
<dbReference type="RefSeq" id="WP_256925912.1">
    <property type="nucleotide sequence ID" value="NZ_NGKW01000003.1"/>
</dbReference>
<feature type="chain" id="PRO_5012286319" evidence="1">
    <location>
        <begin position="27"/>
        <end position="43"/>
    </location>
</feature>
<accession>A0A242BEJ9</accession>
<evidence type="ECO:0000313" key="3">
    <source>
        <dbReference type="Proteomes" id="UP000194885"/>
    </source>
</evidence>
<proteinExistence type="predicted"/>